<feature type="transmembrane region" description="Helical" evidence="7">
    <location>
        <begin position="90"/>
        <end position="115"/>
    </location>
</feature>
<dbReference type="AlphaFoldDB" id="A1TV52"/>
<feature type="region of interest" description="Disordered" evidence="6">
    <location>
        <begin position="1"/>
        <end position="48"/>
    </location>
</feature>
<evidence type="ECO:0000256" key="6">
    <source>
        <dbReference type="SAM" id="MobiDB-lite"/>
    </source>
</evidence>
<keyword evidence="2" id="KW-1003">Cell membrane</keyword>
<dbReference type="STRING" id="397945.Aave_4300"/>
<dbReference type="EMBL" id="CP000512">
    <property type="protein sequence ID" value="ABM34840.1"/>
    <property type="molecule type" value="Genomic_DNA"/>
</dbReference>
<reference evidence="8 9" key="1">
    <citation type="submission" date="2006-12" db="EMBL/GenBank/DDBJ databases">
        <title>Complete sequence of Acidovorax avenae subsp. citrulli AAC00-1.</title>
        <authorList>
            <consortium name="US DOE Joint Genome Institute"/>
            <person name="Copeland A."/>
            <person name="Lucas S."/>
            <person name="Lapidus A."/>
            <person name="Barry K."/>
            <person name="Detter J.C."/>
            <person name="Glavina del Rio T."/>
            <person name="Dalin E."/>
            <person name="Tice H."/>
            <person name="Pitluck S."/>
            <person name="Kiss H."/>
            <person name="Brettin T."/>
            <person name="Bruce D."/>
            <person name="Han C."/>
            <person name="Tapia R."/>
            <person name="Gilna P."/>
            <person name="Schmutz J."/>
            <person name="Larimer F."/>
            <person name="Land M."/>
            <person name="Hauser L."/>
            <person name="Kyrpides N."/>
            <person name="Kim E."/>
            <person name="Stahl D."/>
            <person name="Richardson P."/>
        </authorList>
    </citation>
    <scope>NUCLEOTIDE SEQUENCE [LARGE SCALE GENOMIC DNA]</scope>
    <source>
        <strain evidence="8 9">AAC00-1</strain>
    </source>
</reference>
<protein>
    <submittedName>
        <fullName evidence="8">Uncharacterized protein</fullName>
    </submittedName>
</protein>
<sequence>MAATTATGRPPPERAAPDRSSMPAASPTPALPQDHADGAGSSGEKKSRWQRLRSQRWWPWAMTLVTGAFIVFVITLLVRQARNVDWGAVWEAFLALPTPTLLTAAALALASHGLYSTFDLFGRHFTRHGLSVGRTVGITLIAYPFTLNLGSIIGGVSVRYRLYSRQGVPVGAIGQVIGQSIVTNWLGYFVLAGAVFWAWSPQLPQDWHVGPQELRWAGTALAAVTVAYVVACAVRHGRPIAWRGHDFPLPGWRVALLQVVVSTANWMVMGAAVWVLAGRDTPYAAALATVLLGAVAGLVSRIPAGLGVLEAVGTAVLSAYIPTSQALAAVLAYRALYFFAPLVLAALAFGAVEWFGRGTPPKAEAGAEDESPSGRSSGKAPGKAAA</sequence>
<evidence type="ECO:0000256" key="5">
    <source>
        <dbReference type="ARBA" id="ARBA00023136"/>
    </source>
</evidence>
<evidence type="ECO:0000256" key="4">
    <source>
        <dbReference type="ARBA" id="ARBA00022989"/>
    </source>
</evidence>
<evidence type="ECO:0000256" key="3">
    <source>
        <dbReference type="ARBA" id="ARBA00022692"/>
    </source>
</evidence>
<dbReference type="KEGG" id="aav:Aave_4300"/>
<gene>
    <name evidence="8" type="ordered locus">Aave_4300</name>
</gene>
<dbReference type="GO" id="GO:0005886">
    <property type="term" value="C:plasma membrane"/>
    <property type="evidence" value="ECO:0007669"/>
    <property type="project" value="UniProtKB-SubCell"/>
</dbReference>
<dbReference type="PANTHER" id="PTHR39087:SF2">
    <property type="entry name" value="UPF0104 MEMBRANE PROTEIN MJ1595"/>
    <property type="match status" value="1"/>
</dbReference>
<keyword evidence="5 7" id="KW-0472">Membrane</keyword>
<feature type="transmembrane region" description="Helical" evidence="7">
    <location>
        <begin position="181"/>
        <end position="199"/>
    </location>
</feature>
<accession>A1TV52</accession>
<feature type="transmembrane region" description="Helical" evidence="7">
    <location>
        <begin position="135"/>
        <end position="160"/>
    </location>
</feature>
<organism evidence="8 9">
    <name type="scientific">Paracidovorax citrulli (strain AAC00-1)</name>
    <name type="common">Acidovorax citrulli</name>
    <dbReference type="NCBI Taxonomy" id="397945"/>
    <lineage>
        <taxon>Bacteria</taxon>
        <taxon>Pseudomonadati</taxon>
        <taxon>Pseudomonadota</taxon>
        <taxon>Betaproteobacteria</taxon>
        <taxon>Burkholderiales</taxon>
        <taxon>Comamonadaceae</taxon>
        <taxon>Paracidovorax</taxon>
    </lineage>
</organism>
<name>A1TV52_PARC0</name>
<feature type="transmembrane region" description="Helical" evidence="7">
    <location>
        <begin position="57"/>
        <end position="78"/>
    </location>
</feature>
<dbReference type="HOGENOM" id="CLU_056539_1_0_4"/>
<feature type="transmembrane region" description="Helical" evidence="7">
    <location>
        <begin position="283"/>
        <end position="299"/>
    </location>
</feature>
<dbReference type="InterPro" id="IPR022791">
    <property type="entry name" value="L-PG_synthase/AglD"/>
</dbReference>
<dbReference type="eggNOG" id="COG0392">
    <property type="taxonomic scope" value="Bacteria"/>
</dbReference>
<evidence type="ECO:0000313" key="8">
    <source>
        <dbReference type="EMBL" id="ABM34840.1"/>
    </source>
</evidence>
<comment type="subcellular location">
    <subcellularLocation>
        <location evidence="1">Cell membrane</location>
        <topology evidence="1">Multi-pass membrane protein</topology>
    </subcellularLocation>
</comment>
<proteinExistence type="predicted"/>
<evidence type="ECO:0000256" key="1">
    <source>
        <dbReference type="ARBA" id="ARBA00004651"/>
    </source>
</evidence>
<dbReference type="Proteomes" id="UP000002596">
    <property type="component" value="Chromosome"/>
</dbReference>
<feature type="region of interest" description="Disordered" evidence="6">
    <location>
        <begin position="361"/>
        <end position="386"/>
    </location>
</feature>
<feature type="transmembrane region" description="Helical" evidence="7">
    <location>
        <begin position="335"/>
        <end position="355"/>
    </location>
</feature>
<feature type="transmembrane region" description="Helical" evidence="7">
    <location>
        <begin position="214"/>
        <end position="234"/>
    </location>
</feature>
<feature type="transmembrane region" description="Helical" evidence="7">
    <location>
        <begin position="255"/>
        <end position="277"/>
    </location>
</feature>
<keyword evidence="3 7" id="KW-0812">Transmembrane</keyword>
<keyword evidence="4 7" id="KW-1133">Transmembrane helix</keyword>
<evidence type="ECO:0000313" key="9">
    <source>
        <dbReference type="Proteomes" id="UP000002596"/>
    </source>
</evidence>
<evidence type="ECO:0000256" key="2">
    <source>
        <dbReference type="ARBA" id="ARBA00022475"/>
    </source>
</evidence>
<evidence type="ECO:0000256" key="7">
    <source>
        <dbReference type="SAM" id="Phobius"/>
    </source>
</evidence>
<dbReference type="Pfam" id="PF03706">
    <property type="entry name" value="LPG_synthase_TM"/>
    <property type="match status" value="1"/>
</dbReference>
<dbReference type="PANTHER" id="PTHR39087">
    <property type="entry name" value="UPF0104 MEMBRANE PROTEIN MJ1595"/>
    <property type="match status" value="1"/>
</dbReference>